<feature type="compositionally biased region" description="Basic and acidic residues" evidence="1">
    <location>
        <begin position="83"/>
        <end position="96"/>
    </location>
</feature>
<sequence>MPPRKHPSSSKKQKRRKEVEDFIESQKGALEKIVSANTRTSSNEDQQNLAIIVVAEQPNINEEDHDPTLEENIDINKNGNDVTSHEPIFDSSHVENDSFDEQSVPIEDIYDPRNWGILITSRGIY</sequence>
<dbReference type="EMBL" id="NCVQ01000007">
    <property type="protein sequence ID" value="PWZ17152.1"/>
    <property type="molecule type" value="Genomic_DNA"/>
</dbReference>
<accession>A0A3L6E880</accession>
<name>A0A3L6E880_MAIZE</name>
<evidence type="ECO:0000256" key="1">
    <source>
        <dbReference type="SAM" id="MobiDB-lite"/>
    </source>
</evidence>
<dbReference type="Proteomes" id="UP000251960">
    <property type="component" value="Chromosome 6"/>
</dbReference>
<organism evidence="2 3">
    <name type="scientific">Zea mays</name>
    <name type="common">Maize</name>
    <dbReference type="NCBI Taxonomy" id="4577"/>
    <lineage>
        <taxon>Eukaryota</taxon>
        <taxon>Viridiplantae</taxon>
        <taxon>Streptophyta</taxon>
        <taxon>Embryophyta</taxon>
        <taxon>Tracheophyta</taxon>
        <taxon>Spermatophyta</taxon>
        <taxon>Magnoliopsida</taxon>
        <taxon>Liliopsida</taxon>
        <taxon>Poales</taxon>
        <taxon>Poaceae</taxon>
        <taxon>PACMAD clade</taxon>
        <taxon>Panicoideae</taxon>
        <taxon>Andropogonodae</taxon>
        <taxon>Andropogoneae</taxon>
        <taxon>Tripsacinae</taxon>
        <taxon>Zea</taxon>
    </lineage>
</organism>
<feature type="compositionally biased region" description="Basic residues" evidence="1">
    <location>
        <begin position="1"/>
        <end position="16"/>
    </location>
</feature>
<evidence type="ECO:0000313" key="3">
    <source>
        <dbReference type="Proteomes" id="UP000251960"/>
    </source>
</evidence>
<reference evidence="2 3" key="1">
    <citation type="journal article" date="2018" name="Nat. Genet.">
        <title>Extensive intraspecific gene order and gene structural variations between Mo17 and other maize genomes.</title>
        <authorList>
            <person name="Sun S."/>
            <person name="Zhou Y."/>
            <person name="Chen J."/>
            <person name="Shi J."/>
            <person name="Zhao H."/>
            <person name="Zhao H."/>
            <person name="Song W."/>
            <person name="Zhang M."/>
            <person name="Cui Y."/>
            <person name="Dong X."/>
            <person name="Liu H."/>
            <person name="Ma X."/>
            <person name="Jiao Y."/>
            <person name="Wang B."/>
            <person name="Wei X."/>
            <person name="Stein J.C."/>
            <person name="Glaubitz J.C."/>
            <person name="Lu F."/>
            <person name="Yu G."/>
            <person name="Liang C."/>
            <person name="Fengler K."/>
            <person name="Li B."/>
            <person name="Rafalski A."/>
            <person name="Schnable P.S."/>
            <person name="Ware D.H."/>
            <person name="Buckler E.S."/>
            <person name="Lai J."/>
        </authorList>
    </citation>
    <scope>NUCLEOTIDE SEQUENCE [LARGE SCALE GENOMIC DNA]</scope>
    <source>
        <strain evidence="3">cv. Missouri 17</strain>
        <tissue evidence="2">Seedling</tissue>
    </source>
</reference>
<gene>
    <name evidence="2" type="ORF">Zm00014a_040807</name>
</gene>
<feature type="region of interest" description="Disordered" evidence="1">
    <location>
        <begin position="78"/>
        <end position="98"/>
    </location>
</feature>
<protein>
    <submittedName>
        <fullName evidence="2">Uncharacterized protein</fullName>
    </submittedName>
</protein>
<evidence type="ECO:0000313" key="2">
    <source>
        <dbReference type="EMBL" id="PWZ17152.1"/>
    </source>
</evidence>
<proteinExistence type="predicted"/>
<comment type="caution">
    <text evidence="2">The sequence shown here is derived from an EMBL/GenBank/DDBJ whole genome shotgun (WGS) entry which is preliminary data.</text>
</comment>
<dbReference type="AlphaFoldDB" id="A0A3L6E880"/>
<feature type="region of interest" description="Disordered" evidence="1">
    <location>
        <begin position="1"/>
        <end position="23"/>
    </location>
</feature>